<dbReference type="EMBL" id="JAWJWE010000003">
    <property type="protein sequence ID" value="KAK6639544.1"/>
    <property type="molecule type" value="Genomic_DNA"/>
</dbReference>
<evidence type="ECO:0000313" key="3">
    <source>
        <dbReference type="Proteomes" id="UP001372834"/>
    </source>
</evidence>
<gene>
    <name evidence="2" type="ORF">RUM43_007817</name>
</gene>
<feature type="compositionally biased region" description="Polar residues" evidence="1">
    <location>
        <begin position="22"/>
        <end position="34"/>
    </location>
</feature>
<evidence type="ECO:0000256" key="1">
    <source>
        <dbReference type="SAM" id="MobiDB-lite"/>
    </source>
</evidence>
<dbReference type="Proteomes" id="UP001372834">
    <property type="component" value="Unassembled WGS sequence"/>
</dbReference>
<reference evidence="2 3" key="1">
    <citation type="submission" date="2023-10" db="EMBL/GenBank/DDBJ databases">
        <title>Genomes of two closely related lineages of the louse Polyplax serrata with different host specificities.</title>
        <authorList>
            <person name="Martinu J."/>
            <person name="Tarabai H."/>
            <person name="Stefka J."/>
            <person name="Hypsa V."/>
        </authorList>
    </citation>
    <scope>NUCLEOTIDE SEQUENCE [LARGE SCALE GENOMIC DNA]</scope>
    <source>
        <strain evidence="2">HR10_N</strain>
    </source>
</reference>
<accession>A0AAN8S8T9</accession>
<protein>
    <submittedName>
        <fullName evidence="2">Uncharacterized protein</fullName>
    </submittedName>
</protein>
<feature type="region of interest" description="Disordered" evidence="1">
    <location>
        <begin position="21"/>
        <end position="51"/>
    </location>
</feature>
<dbReference type="AlphaFoldDB" id="A0AAN8S8T9"/>
<comment type="caution">
    <text evidence="2">The sequence shown here is derived from an EMBL/GenBank/DDBJ whole genome shotgun (WGS) entry which is preliminary data.</text>
</comment>
<feature type="region of interest" description="Disordered" evidence="1">
    <location>
        <begin position="103"/>
        <end position="134"/>
    </location>
</feature>
<evidence type="ECO:0000313" key="2">
    <source>
        <dbReference type="EMBL" id="KAK6639544.1"/>
    </source>
</evidence>
<sequence length="134" mass="15551">MNLYKTEKQKKMWKTMTKTTKRFNPSTRNSNRNEMLQRGGRNSELTSVKTITHPSTCRGALENTSIHEDIRNINTSKTCSKELKKITEFEDYTSKRTTCLVPMSDMKHKKERSTQGTRKYSYFRGLSGQAGNDE</sequence>
<proteinExistence type="predicted"/>
<organism evidence="2 3">
    <name type="scientific">Polyplax serrata</name>
    <name type="common">Common mouse louse</name>
    <dbReference type="NCBI Taxonomy" id="468196"/>
    <lineage>
        <taxon>Eukaryota</taxon>
        <taxon>Metazoa</taxon>
        <taxon>Ecdysozoa</taxon>
        <taxon>Arthropoda</taxon>
        <taxon>Hexapoda</taxon>
        <taxon>Insecta</taxon>
        <taxon>Pterygota</taxon>
        <taxon>Neoptera</taxon>
        <taxon>Paraneoptera</taxon>
        <taxon>Psocodea</taxon>
        <taxon>Troctomorpha</taxon>
        <taxon>Phthiraptera</taxon>
        <taxon>Anoplura</taxon>
        <taxon>Polyplacidae</taxon>
        <taxon>Polyplax</taxon>
    </lineage>
</organism>
<name>A0AAN8S8T9_POLSC</name>